<dbReference type="InterPro" id="IPR036291">
    <property type="entry name" value="NAD(P)-bd_dom_sf"/>
</dbReference>
<dbReference type="InterPro" id="IPR020843">
    <property type="entry name" value="ER"/>
</dbReference>
<proteinExistence type="predicted"/>
<dbReference type="EMBL" id="QWLV01000001">
    <property type="protein sequence ID" value="RHW19264.1"/>
    <property type="molecule type" value="Genomic_DNA"/>
</dbReference>
<dbReference type="InterPro" id="IPR011032">
    <property type="entry name" value="GroES-like_sf"/>
</dbReference>
<organism evidence="2 3">
    <name type="scientific">Sphingomonas gilva</name>
    <dbReference type="NCBI Taxonomy" id="2305907"/>
    <lineage>
        <taxon>Bacteria</taxon>
        <taxon>Pseudomonadati</taxon>
        <taxon>Pseudomonadota</taxon>
        <taxon>Alphaproteobacteria</taxon>
        <taxon>Sphingomonadales</taxon>
        <taxon>Sphingomonadaceae</taxon>
        <taxon>Sphingomonas</taxon>
    </lineage>
</organism>
<sequence length="332" mass="34327">MRIWHSTEVGGSDALAIAQVDPPLPGPGELLVDVRACGINFPDSLIIRDLYQFKPQRPFAPGGEVAGVVSAVGDGVNGFAAGDRVIARTGWGGLAEQVVVAADKCITMPGAMPFDEGAAFLFTYGTSYHALRQRARLAAGETVLVLGAAGGTGVAAIEIAKASGARVVAAASSEEKVAFARECGADDGIVYPSGPLDKSASRALGEAFKAAAPKGFDVVYDPVGGDYAEPALRAMGWRGRYLVVGFTAGIPALPFNLPLLKGCEIVGVFNGGFQANEPEVAAANTRKLIALYGEGKLHPRITRRFAFEDAPEAIDAIATRGALGKLVVMVSA</sequence>
<dbReference type="CDD" id="cd08241">
    <property type="entry name" value="QOR1"/>
    <property type="match status" value="1"/>
</dbReference>
<dbReference type="PANTHER" id="PTHR43677">
    <property type="entry name" value="SHORT-CHAIN DEHYDROGENASE/REDUCTASE"/>
    <property type="match status" value="1"/>
</dbReference>
<dbReference type="InterPro" id="IPR013154">
    <property type="entry name" value="ADH-like_N"/>
</dbReference>
<dbReference type="SUPFAM" id="SSF50129">
    <property type="entry name" value="GroES-like"/>
    <property type="match status" value="1"/>
</dbReference>
<evidence type="ECO:0000259" key="1">
    <source>
        <dbReference type="SMART" id="SM00829"/>
    </source>
</evidence>
<name>A0A396RRK1_9SPHN</name>
<dbReference type="RefSeq" id="WP_118862769.1">
    <property type="nucleotide sequence ID" value="NZ_QWLV01000001.1"/>
</dbReference>
<dbReference type="Pfam" id="PF00107">
    <property type="entry name" value="ADH_zinc_N"/>
    <property type="match status" value="1"/>
</dbReference>
<accession>A0A396RRK1</accession>
<dbReference type="Pfam" id="PF08240">
    <property type="entry name" value="ADH_N"/>
    <property type="match status" value="1"/>
</dbReference>
<dbReference type="InterPro" id="IPR051397">
    <property type="entry name" value="Zn-ADH-like_protein"/>
</dbReference>
<dbReference type="Gene3D" id="3.40.50.720">
    <property type="entry name" value="NAD(P)-binding Rossmann-like Domain"/>
    <property type="match status" value="1"/>
</dbReference>
<dbReference type="AlphaFoldDB" id="A0A396RRK1"/>
<dbReference type="GO" id="GO:0016491">
    <property type="term" value="F:oxidoreductase activity"/>
    <property type="evidence" value="ECO:0007669"/>
    <property type="project" value="InterPro"/>
</dbReference>
<dbReference type="PANTHER" id="PTHR43677:SF4">
    <property type="entry name" value="QUINONE OXIDOREDUCTASE-LIKE PROTEIN 2"/>
    <property type="match status" value="1"/>
</dbReference>
<feature type="domain" description="Enoyl reductase (ER)" evidence="1">
    <location>
        <begin position="10"/>
        <end position="328"/>
    </location>
</feature>
<evidence type="ECO:0000313" key="3">
    <source>
        <dbReference type="Proteomes" id="UP000266693"/>
    </source>
</evidence>
<keyword evidence="3" id="KW-1185">Reference proteome</keyword>
<evidence type="ECO:0000313" key="2">
    <source>
        <dbReference type="EMBL" id="RHW19264.1"/>
    </source>
</evidence>
<reference evidence="2 3" key="1">
    <citation type="submission" date="2018-08" db="EMBL/GenBank/DDBJ databases">
        <title>The multiple taxonomic identification of Sphingomonas gilva.</title>
        <authorList>
            <person name="Zhu D."/>
            <person name="Zheng S."/>
        </authorList>
    </citation>
    <scope>NUCLEOTIDE SEQUENCE [LARGE SCALE GENOMIC DNA]</scope>
    <source>
        <strain evidence="2 3">ZDH117</strain>
    </source>
</reference>
<dbReference type="OrthoDB" id="4190732at2"/>
<protein>
    <submittedName>
        <fullName evidence="2">NADPH:quinone oxidoreductase family protein</fullName>
    </submittedName>
</protein>
<dbReference type="Proteomes" id="UP000266693">
    <property type="component" value="Unassembled WGS sequence"/>
</dbReference>
<dbReference type="SMART" id="SM00829">
    <property type="entry name" value="PKS_ER"/>
    <property type="match status" value="1"/>
</dbReference>
<dbReference type="SUPFAM" id="SSF51735">
    <property type="entry name" value="NAD(P)-binding Rossmann-fold domains"/>
    <property type="match status" value="1"/>
</dbReference>
<dbReference type="InterPro" id="IPR013149">
    <property type="entry name" value="ADH-like_C"/>
</dbReference>
<gene>
    <name evidence="2" type="ORF">D1610_03920</name>
</gene>
<comment type="caution">
    <text evidence="2">The sequence shown here is derived from an EMBL/GenBank/DDBJ whole genome shotgun (WGS) entry which is preliminary data.</text>
</comment>
<dbReference type="Gene3D" id="3.90.180.10">
    <property type="entry name" value="Medium-chain alcohol dehydrogenases, catalytic domain"/>
    <property type="match status" value="1"/>
</dbReference>